<dbReference type="InterPro" id="IPR019393">
    <property type="entry name" value="WASH_strumpellin"/>
</dbReference>
<dbReference type="GO" id="GO:0140285">
    <property type="term" value="P:endosome fission"/>
    <property type="evidence" value="ECO:0007669"/>
    <property type="project" value="TreeGrafter"/>
</dbReference>
<evidence type="ECO:0000256" key="1">
    <source>
        <dbReference type="ARBA" id="ARBA00006224"/>
    </source>
</evidence>
<dbReference type="PANTHER" id="PTHR15691">
    <property type="entry name" value="WASH COMPLEX SUBUNIT 5"/>
    <property type="match status" value="1"/>
</dbReference>
<dbReference type="GO" id="GO:0005768">
    <property type="term" value="C:endosome"/>
    <property type="evidence" value="ECO:0007669"/>
    <property type="project" value="TreeGrafter"/>
</dbReference>
<reference evidence="3" key="1">
    <citation type="submission" date="2021-01" db="EMBL/GenBank/DDBJ databases">
        <authorList>
            <person name="Corre E."/>
            <person name="Pelletier E."/>
            <person name="Niang G."/>
            <person name="Scheremetjew M."/>
            <person name="Finn R."/>
            <person name="Kale V."/>
            <person name="Holt S."/>
            <person name="Cochrane G."/>
            <person name="Meng A."/>
            <person name="Brown T."/>
            <person name="Cohen L."/>
        </authorList>
    </citation>
    <scope>NUCLEOTIDE SEQUENCE</scope>
    <source>
        <strain evidence="3">CCMP1897</strain>
    </source>
</reference>
<accession>A0A6U9RIX3</accession>
<dbReference type="GO" id="GO:0007032">
    <property type="term" value="P:endosome organization"/>
    <property type="evidence" value="ECO:0007669"/>
    <property type="project" value="TreeGrafter"/>
</dbReference>
<name>A0A6U9RIX3_9CHLO</name>
<evidence type="ECO:0000313" key="3">
    <source>
        <dbReference type="EMBL" id="CAE0612134.1"/>
    </source>
</evidence>
<evidence type="ECO:0000313" key="2">
    <source>
        <dbReference type="EMBL" id="CAE0612133.1"/>
    </source>
</evidence>
<dbReference type="GO" id="GO:0071203">
    <property type="term" value="C:WASH complex"/>
    <property type="evidence" value="ECO:0007669"/>
    <property type="project" value="InterPro"/>
</dbReference>
<dbReference type="GO" id="GO:0051125">
    <property type="term" value="P:regulation of actin nucleation"/>
    <property type="evidence" value="ECO:0007669"/>
    <property type="project" value="TreeGrafter"/>
</dbReference>
<sequence>MAVDALRALVQRGTKLQWQLVEAREKLPNVLTDPKSDEARRHAPVLLDFRYLKCPDLYEERIQANESARALDEQFKNKAADVVKECVDVFQDVSKYFEDVLLACGKVEGEARPSAESSSRDGWIVEVLYRFGLVLLGLIDRFPGKMREKLLVSCVRYKGSSNAANIKTMCLVCRAVEKHKSLWQRLGQWRVEEYFSRFPIPAHVLESSVEWIEHGGRCRELDDPTQATSNDPALLSSRLYVLLYFMPSVLESGMIQMRGLVELFFHDNWVLSHSLGETVDMSVAWAPYKAASLALSSTLSSTKAKKLASLHKKALDSLEKQILMFVTSDDHFEDCVLTSIQTLLDVQRSAHTSLRWTVLHSLFSANRKIAEAVRSCCASPSSLFDFLLLVSKFDDRLNTACRQLGEKKQAALNSSLEQAKHFVTTLLDLMRPSDSLHDAEDYGDAVNQLARVKEEFDAIGAAEMADIELYQTVLDEAQELEWSNQYFLQNTHMNHYLAETCTHLARIVRILGGTKSDRSTIQSCESMFVWTALLGKPGDKCDTALTGISFECIKDPSVVSGIGLVYLKAKAGMDTFLKGMPGHELENYESSTEHFYTAILNKYIGKVLEDVPYTIFHIVSDLLVFEYNWMHTSNIAEKKSSPFVRRERSTRRKLHTRAFREVCRFTGALQSMKNTFAGNIAVQPEEVLEVCFRKHLSLSLQKLCEEVFIFGRSQSSSMPVSIPQGTDKGTTMQYSLRLKELGDFLSMYQKLLEDLQDFVPMACMHVWREEFHKVLVSAASFAIRRWSGNKSNRSRWLLSPSANFMERIVSYLHKMSQPIQSMYLKPLCGWYGSSGEEMLGIAFFSRLQDSMGQTCLSCLDTILESCVILQMQELLDQCQSKTAEEMIFHNLVEKLAKDLDPHKVTFESQAKLMGACERISKEHSNTLKLLCEKLAFVGQNHLLRKRLNASIRKASEYENKTLLGAMMVANSATRRSILEGVGTKDDAWVHDDEGSSCSGLMTVMHHLQKWSGQLDQGCPYQIGEVNVPDMHVLAFVVTIYALPSYCFDERLSSLVREKDKDAVDAAPLIFGLATFLQCFPAEVKKMYMQLVAHFIRTHLVLNAEDVRHAMESSLFSTGISRATEITDVSRGAPRQALSATAWLAEFSLACGCSRQDYHHGYIPPYAHGDML</sequence>
<dbReference type="Pfam" id="PF10266">
    <property type="entry name" value="Strumpellin"/>
    <property type="match status" value="1"/>
</dbReference>
<dbReference type="PANTHER" id="PTHR15691:SF6">
    <property type="entry name" value="WASH COMPLEX SUBUNIT 5"/>
    <property type="match status" value="1"/>
</dbReference>
<dbReference type="AlphaFoldDB" id="A0A6U9RIX3"/>
<protein>
    <recommendedName>
        <fullName evidence="4">WASH complex subunit strumpellin</fullName>
    </recommendedName>
</protein>
<proteinExistence type="inferred from homology"/>
<dbReference type="EMBL" id="HBIS01006592">
    <property type="protein sequence ID" value="CAE0612134.1"/>
    <property type="molecule type" value="Transcribed_RNA"/>
</dbReference>
<organism evidence="3">
    <name type="scientific">Picocystis salinarum</name>
    <dbReference type="NCBI Taxonomy" id="88271"/>
    <lineage>
        <taxon>Eukaryota</taxon>
        <taxon>Viridiplantae</taxon>
        <taxon>Chlorophyta</taxon>
        <taxon>Picocystophyceae</taxon>
        <taxon>Picocystales</taxon>
        <taxon>Picocystaceae</taxon>
        <taxon>Picocystis</taxon>
    </lineage>
</organism>
<gene>
    <name evidence="2" type="ORF">PSAL00342_LOCUS5968</name>
    <name evidence="3" type="ORF">PSAL00342_LOCUS5969</name>
</gene>
<dbReference type="GO" id="GO:0030041">
    <property type="term" value="P:actin filament polymerization"/>
    <property type="evidence" value="ECO:0007669"/>
    <property type="project" value="TreeGrafter"/>
</dbReference>
<dbReference type="EMBL" id="HBIS01006591">
    <property type="protein sequence ID" value="CAE0612133.1"/>
    <property type="molecule type" value="Transcribed_RNA"/>
</dbReference>
<comment type="similarity">
    <text evidence="1">Belongs to the strumpellin family.</text>
</comment>
<evidence type="ECO:0008006" key="4">
    <source>
        <dbReference type="Google" id="ProtNLM"/>
    </source>
</evidence>